<protein>
    <submittedName>
        <fullName evidence="1">Uncharacterized protein</fullName>
    </submittedName>
</protein>
<dbReference type="AlphaFoldDB" id="A0A078LQM6"/>
<reference evidence="1" key="1">
    <citation type="submission" date="2014-06" db="EMBL/GenBank/DDBJ databases">
        <authorList>
            <person name="Urmite Genomes Urmite Genomes"/>
        </authorList>
    </citation>
    <scope>NUCLEOTIDE SEQUENCE</scope>
</reference>
<proteinExistence type="predicted"/>
<sequence>MQNKNSIVIMRRQIRLINAVIHSQQVSFSKI</sequence>
<evidence type="ECO:0000313" key="1">
    <source>
        <dbReference type="EMBL" id="CDZ86674.1"/>
    </source>
</evidence>
<organism evidence="1">
    <name type="scientific">Citrobacter koseri</name>
    <name type="common">Citrobacter diversus</name>
    <dbReference type="NCBI Taxonomy" id="545"/>
    <lineage>
        <taxon>Bacteria</taxon>
        <taxon>Pseudomonadati</taxon>
        <taxon>Pseudomonadota</taxon>
        <taxon>Gammaproteobacteria</taxon>
        <taxon>Enterobacterales</taxon>
        <taxon>Enterobacteriaceae</taxon>
        <taxon>Citrobacter</taxon>
    </lineage>
</organism>
<gene>
    <name evidence="1" type="ORF">BN1086_04926</name>
</gene>
<accession>A0A078LQM6</accession>
<name>A0A078LQM6_CITKO</name>
<dbReference type="PATRIC" id="fig|545.12.peg.4963"/>
<dbReference type="EMBL" id="LK931337">
    <property type="protein sequence ID" value="CDZ86674.1"/>
    <property type="molecule type" value="Genomic_DNA"/>
</dbReference>